<dbReference type="Proteomes" id="UP000886998">
    <property type="component" value="Unassembled WGS sequence"/>
</dbReference>
<protein>
    <submittedName>
        <fullName evidence="1">Uncharacterized protein</fullName>
    </submittedName>
</protein>
<name>A0A8X6WW75_9ARAC</name>
<evidence type="ECO:0000313" key="2">
    <source>
        <dbReference type="Proteomes" id="UP000886998"/>
    </source>
</evidence>
<proteinExistence type="predicted"/>
<reference evidence="1" key="1">
    <citation type="submission" date="2020-08" db="EMBL/GenBank/DDBJ databases">
        <title>Multicomponent nature underlies the extraordinary mechanical properties of spider dragline silk.</title>
        <authorList>
            <person name="Kono N."/>
            <person name="Nakamura H."/>
            <person name="Mori M."/>
            <person name="Yoshida Y."/>
            <person name="Ohtoshi R."/>
            <person name="Malay A.D."/>
            <person name="Moran D.A.P."/>
            <person name="Tomita M."/>
            <person name="Numata K."/>
            <person name="Arakawa K."/>
        </authorList>
    </citation>
    <scope>NUCLEOTIDE SEQUENCE</scope>
</reference>
<sequence length="84" mass="9332">MKPWRENFRTLPAHTTESANKFCVLLLCDDQGTVHMFGRELGFGCPTPTPFANSRGGILPRPCHFSLAGAAGNLHTARKTHWRP</sequence>
<dbReference type="EMBL" id="BMAV01003102">
    <property type="protein sequence ID" value="GFY42493.1"/>
    <property type="molecule type" value="Genomic_DNA"/>
</dbReference>
<keyword evidence="2" id="KW-1185">Reference proteome</keyword>
<dbReference type="AlphaFoldDB" id="A0A8X6WW75"/>
<evidence type="ECO:0000313" key="1">
    <source>
        <dbReference type="EMBL" id="GFY42493.1"/>
    </source>
</evidence>
<gene>
    <name evidence="1" type="ORF">TNIN_368901</name>
</gene>
<comment type="caution">
    <text evidence="1">The sequence shown here is derived from an EMBL/GenBank/DDBJ whole genome shotgun (WGS) entry which is preliminary data.</text>
</comment>
<accession>A0A8X6WW75</accession>
<organism evidence="1 2">
    <name type="scientific">Trichonephila inaurata madagascariensis</name>
    <dbReference type="NCBI Taxonomy" id="2747483"/>
    <lineage>
        <taxon>Eukaryota</taxon>
        <taxon>Metazoa</taxon>
        <taxon>Ecdysozoa</taxon>
        <taxon>Arthropoda</taxon>
        <taxon>Chelicerata</taxon>
        <taxon>Arachnida</taxon>
        <taxon>Araneae</taxon>
        <taxon>Araneomorphae</taxon>
        <taxon>Entelegynae</taxon>
        <taxon>Araneoidea</taxon>
        <taxon>Nephilidae</taxon>
        <taxon>Trichonephila</taxon>
        <taxon>Trichonephila inaurata</taxon>
    </lineage>
</organism>